<dbReference type="RefSeq" id="WP_281391912.1">
    <property type="nucleotide sequence ID" value="NZ_JACHMO010000001.1"/>
</dbReference>
<protein>
    <submittedName>
        <fullName evidence="2">Uncharacterized protein</fullName>
    </submittedName>
</protein>
<comment type="caution">
    <text evidence="2">The sequence shown here is derived from an EMBL/GenBank/DDBJ whole genome shotgun (WGS) entry which is preliminary data.</text>
</comment>
<dbReference type="EMBL" id="JACHMO010000001">
    <property type="protein sequence ID" value="MBB5803240.1"/>
    <property type="molecule type" value="Genomic_DNA"/>
</dbReference>
<evidence type="ECO:0000313" key="2">
    <source>
        <dbReference type="EMBL" id="MBB5803240.1"/>
    </source>
</evidence>
<name>A0A7W9HJG0_9PSEU</name>
<dbReference type="Proteomes" id="UP000552097">
    <property type="component" value="Unassembled WGS sequence"/>
</dbReference>
<organism evidence="2 3">
    <name type="scientific">Saccharothrix ecbatanensis</name>
    <dbReference type="NCBI Taxonomy" id="1105145"/>
    <lineage>
        <taxon>Bacteria</taxon>
        <taxon>Bacillati</taxon>
        <taxon>Actinomycetota</taxon>
        <taxon>Actinomycetes</taxon>
        <taxon>Pseudonocardiales</taxon>
        <taxon>Pseudonocardiaceae</taxon>
        <taxon>Saccharothrix</taxon>
    </lineage>
</organism>
<evidence type="ECO:0000256" key="1">
    <source>
        <dbReference type="SAM" id="MobiDB-lite"/>
    </source>
</evidence>
<feature type="region of interest" description="Disordered" evidence="1">
    <location>
        <begin position="1"/>
        <end position="44"/>
    </location>
</feature>
<keyword evidence="3" id="KW-1185">Reference proteome</keyword>
<sequence>MSDGASRPTRYSVVDLPGSAPAGPPMPLRVSTVRSGDATHRPRR</sequence>
<dbReference type="AlphaFoldDB" id="A0A7W9HJG0"/>
<proteinExistence type="predicted"/>
<evidence type="ECO:0000313" key="3">
    <source>
        <dbReference type="Proteomes" id="UP000552097"/>
    </source>
</evidence>
<accession>A0A7W9HJG0</accession>
<gene>
    <name evidence="2" type="ORF">F4560_003008</name>
</gene>
<reference evidence="2 3" key="1">
    <citation type="submission" date="2020-08" db="EMBL/GenBank/DDBJ databases">
        <title>Sequencing the genomes of 1000 actinobacteria strains.</title>
        <authorList>
            <person name="Klenk H.-P."/>
        </authorList>
    </citation>
    <scope>NUCLEOTIDE SEQUENCE [LARGE SCALE GENOMIC DNA]</scope>
    <source>
        <strain evidence="2 3">DSM 45486</strain>
    </source>
</reference>